<dbReference type="AlphaFoldDB" id="A0A5C5GHN1"/>
<dbReference type="RefSeq" id="WP_140195137.1">
    <property type="nucleotide sequence ID" value="NZ_CP065915.1"/>
</dbReference>
<name>A0A5C5GHN1_9RHOB</name>
<organism evidence="1 2">
    <name type="scientific">Pelagovum pacificum</name>
    <dbReference type="NCBI Taxonomy" id="2588711"/>
    <lineage>
        <taxon>Bacteria</taxon>
        <taxon>Pseudomonadati</taxon>
        <taxon>Pseudomonadota</taxon>
        <taxon>Alphaproteobacteria</taxon>
        <taxon>Rhodobacterales</taxon>
        <taxon>Paracoccaceae</taxon>
        <taxon>Pelagovum</taxon>
    </lineage>
</organism>
<evidence type="ECO:0008006" key="3">
    <source>
        <dbReference type="Google" id="ProtNLM"/>
    </source>
</evidence>
<evidence type="ECO:0000313" key="1">
    <source>
        <dbReference type="EMBL" id="TNY34100.1"/>
    </source>
</evidence>
<keyword evidence="2" id="KW-1185">Reference proteome</keyword>
<protein>
    <recommendedName>
        <fullName evidence="3">Glycosyltransferase family 92 protein</fullName>
    </recommendedName>
</protein>
<proteinExistence type="predicted"/>
<evidence type="ECO:0000313" key="2">
    <source>
        <dbReference type="Proteomes" id="UP000314011"/>
    </source>
</evidence>
<gene>
    <name evidence="1" type="ORF">FHY64_12810</name>
</gene>
<dbReference type="Proteomes" id="UP000314011">
    <property type="component" value="Unassembled WGS sequence"/>
</dbReference>
<accession>A0A5C5GHN1</accession>
<sequence>MVVHQLKLPGLSLPEGIATRRDSPVPAELRDEEYHARYDGRTLLYDCFHDPARGGFVITAPAFRNLWPLFREGLRLDGKRTKVLRRAFGRSERLFIKGAETATLTWEHEGQIHPIPTRAGIAPDFRDGRLITAISRDNELDWIAEWCRFHARRHGATGAVLFDNGSTTYGPSDLAEVLRMTPGFRASAVVSVPFPYGYKLITPEKAYRLQFLQTAVMNLVRNDMASEADAVLSCDIDELVMGPAGASVFDAAHNWTGGLRIPGRWVYPDPDQPKPCSQHLHLNRPDPDRDCPTKWCARPKGWLSAFGGWNVHYYGGSLSTLAPISDVFSLAHCAGTTTAWKDRSPRFDIPERLVRDPDLAVAMEDAD</sequence>
<comment type="caution">
    <text evidence="1">The sequence shown here is derived from an EMBL/GenBank/DDBJ whole genome shotgun (WGS) entry which is preliminary data.</text>
</comment>
<reference evidence="1 2" key="1">
    <citation type="submission" date="2019-06" db="EMBL/GenBank/DDBJ databases">
        <title>Genome of new Rhodobacteraceae sp. SM1903.</title>
        <authorList>
            <person name="Ren X."/>
        </authorList>
    </citation>
    <scope>NUCLEOTIDE SEQUENCE [LARGE SCALE GENOMIC DNA]</scope>
    <source>
        <strain evidence="1 2">SM1903</strain>
    </source>
</reference>
<dbReference type="OrthoDB" id="4405067at2"/>
<dbReference type="EMBL" id="VFFF01000001">
    <property type="protein sequence ID" value="TNY34100.1"/>
    <property type="molecule type" value="Genomic_DNA"/>
</dbReference>